<dbReference type="RefSeq" id="WP_350279377.1">
    <property type="nucleotide sequence ID" value="NZ_CP158165.1"/>
</dbReference>
<protein>
    <submittedName>
        <fullName evidence="1">Uncharacterized protein</fullName>
    </submittedName>
</protein>
<name>A0AAU7TIS6_9ACTN</name>
<reference evidence="1" key="1">
    <citation type="submission" date="2024-06" db="EMBL/GenBank/DDBJ databases">
        <title>Kribbella sp. strain HUAS MG21 genome sequences.</title>
        <authorList>
            <person name="Mo P."/>
        </authorList>
    </citation>
    <scope>NUCLEOTIDE SEQUENCE</scope>
    <source>
        <strain evidence="1">HUAS MG21</strain>
    </source>
</reference>
<dbReference type="EMBL" id="CP158165">
    <property type="protein sequence ID" value="XBV26579.1"/>
    <property type="molecule type" value="Genomic_DNA"/>
</dbReference>
<sequence>MERYEPATASPDLPVVRAWVERNPDVRARLTETTEHGGGRVVLVVSVPDHDDLVRARTEISPLVDHADLLRFRRWQPSEQEAEWTLQWVLGLMRRQRELALPTEVASVGRHVVSGLIEVWLDKVDRDYAAELEARGDGLLFVAPHPDTGVSLAAGWTREPPRVKLP</sequence>
<gene>
    <name evidence="1" type="ORF">ABN611_09140</name>
</gene>
<dbReference type="AlphaFoldDB" id="A0AAU7TIS6"/>
<proteinExistence type="predicted"/>
<organism evidence="1">
    <name type="scientific">Kribbella sp. HUAS MG21</name>
    <dbReference type="NCBI Taxonomy" id="3160966"/>
    <lineage>
        <taxon>Bacteria</taxon>
        <taxon>Bacillati</taxon>
        <taxon>Actinomycetota</taxon>
        <taxon>Actinomycetes</taxon>
        <taxon>Propionibacteriales</taxon>
        <taxon>Kribbellaceae</taxon>
        <taxon>Kribbella</taxon>
    </lineage>
</organism>
<evidence type="ECO:0000313" key="1">
    <source>
        <dbReference type="EMBL" id="XBV26579.1"/>
    </source>
</evidence>
<accession>A0AAU7TIS6</accession>